<keyword evidence="4" id="KW-1185">Reference proteome</keyword>
<sequence>MHFITFILGALTAPQLSSARPPTLVSYPALHHQLSQATTTGTHNPNSLRRLGKRDDMKATMTPYKCAGHGAQCVKFPPDAPSNETIWVRMYCHHFRHHRPHHHHHHHHHNNKPEDDPKRRNGTSEFPVMMYPCPKDTWCRVNNLPEGYYPPPWLDDWEPNPDPDPVSDIPNPDDDRGEMSWANVEEVVREHAGSVAVASPDADSGEEEGIQKYVQPLPWWDIAFTCVHKDDDDQYGTR</sequence>
<name>A0A553HZK0_9PEZI</name>
<feature type="region of interest" description="Disordered" evidence="1">
    <location>
        <begin position="100"/>
        <end position="123"/>
    </location>
</feature>
<reference evidence="4" key="1">
    <citation type="submission" date="2019-06" db="EMBL/GenBank/DDBJ databases">
        <title>Draft genome sequence of the griseofulvin-producing fungus Xylaria cubensis strain G536.</title>
        <authorList>
            <person name="Mead M.E."/>
            <person name="Raja H.A."/>
            <person name="Steenwyk J.L."/>
            <person name="Knowles S.L."/>
            <person name="Oberlies N.H."/>
            <person name="Rokas A."/>
        </authorList>
    </citation>
    <scope>NUCLEOTIDE SEQUENCE [LARGE SCALE GENOMIC DNA]</scope>
    <source>
        <strain evidence="4">G536</strain>
    </source>
</reference>
<dbReference type="EMBL" id="VFLP01000029">
    <property type="protein sequence ID" value="TRX93355.1"/>
    <property type="molecule type" value="Genomic_DNA"/>
</dbReference>
<feature type="chain" id="PRO_5022156216" evidence="2">
    <location>
        <begin position="20"/>
        <end position="238"/>
    </location>
</feature>
<feature type="region of interest" description="Disordered" evidence="1">
    <location>
        <begin position="153"/>
        <end position="178"/>
    </location>
</feature>
<feature type="signal peptide" evidence="2">
    <location>
        <begin position="1"/>
        <end position="19"/>
    </location>
</feature>
<evidence type="ECO:0000313" key="4">
    <source>
        <dbReference type="Proteomes" id="UP000319160"/>
    </source>
</evidence>
<dbReference type="Proteomes" id="UP000319160">
    <property type="component" value="Unassembled WGS sequence"/>
</dbReference>
<protein>
    <submittedName>
        <fullName evidence="3">Uncharacterized protein</fullName>
    </submittedName>
</protein>
<dbReference type="AlphaFoldDB" id="A0A553HZK0"/>
<evidence type="ECO:0000256" key="1">
    <source>
        <dbReference type="SAM" id="MobiDB-lite"/>
    </source>
</evidence>
<organism evidence="3 4">
    <name type="scientific">Xylaria flabelliformis</name>
    <dbReference type="NCBI Taxonomy" id="2512241"/>
    <lineage>
        <taxon>Eukaryota</taxon>
        <taxon>Fungi</taxon>
        <taxon>Dikarya</taxon>
        <taxon>Ascomycota</taxon>
        <taxon>Pezizomycotina</taxon>
        <taxon>Sordariomycetes</taxon>
        <taxon>Xylariomycetidae</taxon>
        <taxon>Xylariales</taxon>
        <taxon>Xylariaceae</taxon>
        <taxon>Xylaria</taxon>
    </lineage>
</organism>
<dbReference type="OrthoDB" id="4760968at2759"/>
<feature type="compositionally biased region" description="Basic residues" evidence="1">
    <location>
        <begin position="100"/>
        <end position="110"/>
    </location>
</feature>
<keyword evidence="2" id="KW-0732">Signal</keyword>
<gene>
    <name evidence="3" type="ORF">FHL15_005630</name>
</gene>
<accession>A0A553HZK0</accession>
<evidence type="ECO:0000256" key="2">
    <source>
        <dbReference type="SAM" id="SignalP"/>
    </source>
</evidence>
<proteinExistence type="predicted"/>
<comment type="caution">
    <text evidence="3">The sequence shown here is derived from an EMBL/GenBank/DDBJ whole genome shotgun (WGS) entry which is preliminary data.</text>
</comment>
<evidence type="ECO:0000313" key="3">
    <source>
        <dbReference type="EMBL" id="TRX93355.1"/>
    </source>
</evidence>